<dbReference type="AlphaFoldDB" id="A0A830F4Z0"/>
<dbReference type="EMBL" id="BMPG01000002">
    <property type="protein sequence ID" value="GGL63445.1"/>
    <property type="molecule type" value="Genomic_DNA"/>
</dbReference>
<dbReference type="Proteomes" id="UP000607197">
    <property type="component" value="Unassembled WGS sequence"/>
</dbReference>
<protein>
    <recommendedName>
        <fullName evidence="3">Type IV pilin</fullName>
    </recommendedName>
</protein>
<evidence type="ECO:0000313" key="1">
    <source>
        <dbReference type="EMBL" id="GGL63445.1"/>
    </source>
</evidence>
<reference evidence="1" key="1">
    <citation type="journal article" date="2014" name="Int. J. Syst. Evol. Microbiol.">
        <title>Complete genome sequence of Corynebacterium casei LMG S-19264T (=DSM 44701T), isolated from a smear-ripened cheese.</title>
        <authorList>
            <consortium name="US DOE Joint Genome Institute (JGI-PGF)"/>
            <person name="Walter F."/>
            <person name="Albersmeier A."/>
            <person name="Kalinowski J."/>
            <person name="Ruckert C."/>
        </authorList>
    </citation>
    <scope>NUCLEOTIDE SEQUENCE</scope>
    <source>
        <strain evidence="1">JCM 19596</strain>
    </source>
</reference>
<sequence>MTSSARGQSHVVGVTLLLAIALLGIGGLTATVGTVVDGHAATADADRVADAFTGTLDPARTRGVRTGRVAFSEGAITTENRTVRVVRNGSVVAALPANALVYRTGSHRVASLAGGVTTGPPGAASFARPPGLAVGPRAVELGVPVLTTRPSVGASGGVTLRLRANVTHDRRALGSGRFALAVETATPGPWERYARGLNATVERRDFDGDGTPSVVATFPGTRRGFLVVHRTRVTLA</sequence>
<gene>
    <name evidence="1" type="ORF">GCM10009039_21690</name>
</gene>
<evidence type="ECO:0000313" key="2">
    <source>
        <dbReference type="Proteomes" id="UP000607197"/>
    </source>
</evidence>
<reference evidence="1" key="2">
    <citation type="submission" date="2020-09" db="EMBL/GenBank/DDBJ databases">
        <authorList>
            <person name="Sun Q."/>
            <person name="Ohkuma M."/>
        </authorList>
    </citation>
    <scope>NUCLEOTIDE SEQUENCE</scope>
    <source>
        <strain evidence="1">JCM 19596</strain>
    </source>
</reference>
<dbReference type="Pfam" id="PF23960">
    <property type="entry name" value="DUF7289"/>
    <property type="match status" value="1"/>
</dbReference>
<evidence type="ECO:0008006" key="3">
    <source>
        <dbReference type="Google" id="ProtNLM"/>
    </source>
</evidence>
<dbReference type="RefSeq" id="WP_188978790.1">
    <property type="nucleotide sequence ID" value="NZ_BMPG01000002.1"/>
</dbReference>
<proteinExistence type="predicted"/>
<keyword evidence="2" id="KW-1185">Reference proteome</keyword>
<name>A0A830F4Z0_9EURY</name>
<dbReference type="InterPro" id="IPR055713">
    <property type="entry name" value="DUF7289"/>
</dbReference>
<comment type="caution">
    <text evidence="1">The sequence shown here is derived from an EMBL/GenBank/DDBJ whole genome shotgun (WGS) entry which is preliminary data.</text>
</comment>
<organism evidence="1 2">
    <name type="scientific">Halocalculus aciditolerans</name>
    <dbReference type="NCBI Taxonomy" id="1383812"/>
    <lineage>
        <taxon>Archaea</taxon>
        <taxon>Methanobacteriati</taxon>
        <taxon>Methanobacteriota</taxon>
        <taxon>Stenosarchaea group</taxon>
        <taxon>Halobacteria</taxon>
        <taxon>Halobacteriales</taxon>
        <taxon>Halobacteriaceae</taxon>
        <taxon>Halocalculus</taxon>
    </lineage>
</organism>
<dbReference type="OrthoDB" id="282668at2157"/>
<accession>A0A830F4Z0</accession>